<evidence type="ECO:0000259" key="2">
    <source>
        <dbReference type="PROSITE" id="PS51658"/>
    </source>
</evidence>
<gene>
    <name evidence="3" type="ORF">AVDCRST_MAG26-2938</name>
</gene>
<dbReference type="EMBL" id="CADCTK010000678">
    <property type="protein sequence ID" value="CAA9273406.1"/>
    <property type="molecule type" value="Genomic_DNA"/>
</dbReference>
<dbReference type="Pfam" id="PF02577">
    <property type="entry name" value="BFN_dom"/>
    <property type="match status" value="1"/>
</dbReference>
<protein>
    <recommendedName>
        <fullName evidence="2">BFN domain-containing protein</fullName>
    </recommendedName>
</protein>
<dbReference type="AlphaFoldDB" id="A0A6J4JA99"/>
<organism evidence="3">
    <name type="scientific">uncultured Chloroflexia bacterium</name>
    <dbReference type="NCBI Taxonomy" id="1672391"/>
    <lineage>
        <taxon>Bacteria</taxon>
        <taxon>Bacillati</taxon>
        <taxon>Chloroflexota</taxon>
        <taxon>Chloroflexia</taxon>
        <taxon>environmental samples</taxon>
    </lineage>
</organism>
<dbReference type="GO" id="GO:0004518">
    <property type="term" value="F:nuclease activity"/>
    <property type="evidence" value="ECO:0007669"/>
    <property type="project" value="InterPro"/>
</dbReference>
<evidence type="ECO:0000256" key="1">
    <source>
        <dbReference type="SAM" id="MobiDB-lite"/>
    </source>
</evidence>
<dbReference type="SUPFAM" id="SSF103256">
    <property type="entry name" value="Hypothetical protein TM0160"/>
    <property type="match status" value="1"/>
</dbReference>
<dbReference type="InterPro" id="IPR036104">
    <property type="entry name" value="BFN_sf"/>
</dbReference>
<proteinExistence type="predicted"/>
<dbReference type="Gene3D" id="3.10.690.10">
    <property type="entry name" value="Bifunctional nuclease domain"/>
    <property type="match status" value="1"/>
</dbReference>
<sequence>MIRVTVDSIRVSLLTQQRMVMLREADNRRLLPIWIGPAEAEAIATALQGHEPPRPMTHDLLKNVITELGGSVQYIAITQLHESTYFARIVVDVRGTRREIDSRSSDAIALGVRCDVPIYVAEPVFDQAGITGEEESESEAEAEDEPETPALPPARPVSRRAADEPEERDVNEESLSVFRDFINSLEQQKPPPEEGK</sequence>
<feature type="domain" description="BFN" evidence="2">
    <location>
        <begin position="1"/>
        <end position="132"/>
    </location>
</feature>
<reference evidence="3" key="1">
    <citation type="submission" date="2020-02" db="EMBL/GenBank/DDBJ databases">
        <authorList>
            <person name="Meier V. D."/>
        </authorList>
    </citation>
    <scope>NUCLEOTIDE SEQUENCE</scope>
    <source>
        <strain evidence="3">AVDCRST_MAG26</strain>
    </source>
</reference>
<accession>A0A6J4JA99</accession>
<dbReference type="InterPro" id="IPR003729">
    <property type="entry name" value="Bi_nuclease_dom"/>
</dbReference>
<dbReference type="PANTHER" id="PTHR15160">
    <property type="entry name" value="VON HIPPEL-LINDAU PROTEIN"/>
    <property type="match status" value="1"/>
</dbReference>
<dbReference type="PANTHER" id="PTHR15160:SF1">
    <property type="entry name" value="VON HIPPEL-LINDAU DISEASE TUMOR SUPPRESSOR"/>
    <property type="match status" value="1"/>
</dbReference>
<name>A0A6J4JA99_9CHLR</name>
<dbReference type="PROSITE" id="PS51658">
    <property type="entry name" value="BFN"/>
    <property type="match status" value="1"/>
</dbReference>
<feature type="compositionally biased region" description="Acidic residues" evidence="1">
    <location>
        <begin position="132"/>
        <end position="147"/>
    </location>
</feature>
<evidence type="ECO:0000313" key="3">
    <source>
        <dbReference type="EMBL" id="CAA9273406.1"/>
    </source>
</evidence>
<feature type="region of interest" description="Disordered" evidence="1">
    <location>
        <begin position="131"/>
        <end position="196"/>
    </location>
</feature>